<organism evidence="6 7">
    <name type="scientific">Pseudomonas shahriarae</name>
    <dbReference type="NCBI Taxonomy" id="2745512"/>
    <lineage>
        <taxon>Bacteria</taxon>
        <taxon>Pseudomonadati</taxon>
        <taxon>Pseudomonadota</taxon>
        <taxon>Gammaproteobacteria</taxon>
        <taxon>Pseudomonadales</taxon>
        <taxon>Pseudomonadaceae</taxon>
        <taxon>Pseudomonas</taxon>
    </lineage>
</organism>
<evidence type="ECO:0000313" key="7">
    <source>
        <dbReference type="Proteomes" id="UP001148185"/>
    </source>
</evidence>
<accession>A0A9X4C6L0</accession>
<feature type="chain" id="PRO_5040732195" description="Signal peptidase I" evidence="4">
    <location>
        <begin position="21"/>
        <end position="163"/>
    </location>
</feature>
<feature type="signal peptide" evidence="4">
    <location>
        <begin position="1"/>
        <end position="20"/>
    </location>
</feature>
<comment type="caution">
    <text evidence="6">The sequence shown here is derived from an EMBL/GenBank/DDBJ whole genome shotgun (WGS) entry which is preliminary data.</text>
</comment>
<keyword evidence="7" id="KW-1185">Reference proteome</keyword>
<dbReference type="GO" id="GO:0016020">
    <property type="term" value="C:membrane"/>
    <property type="evidence" value="ECO:0007669"/>
    <property type="project" value="UniProtKB-SubCell"/>
</dbReference>
<dbReference type="Proteomes" id="UP001148185">
    <property type="component" value="Unassembled WGS sequence"/>
</dbReference>
<feature type="domain" description="Peptidase S26" evidence="5">
    <location>
        <begin position="7"/>
        <end position="162"/>
    </location>
</feature>
<keyword evidence="4" id="KW-0732">Signal</keyword>
<dbReference type="SUPFAM" id="SSF51306">
    <property type="entry name" value="LexA/Signal peptidase"/>
    <property type="match status" value="1"/>
</dbReference>
<dbReference type="PANTHER" id="PTHR43390">
    <property type="entry name" value="SIGNAL PEPTIDASE I"/>
    <property type="match status" value="1"/>
</dbReference>
<dbReference type="RefSeq" id="WP_050682331.1">
    <property type="nucleotide sequence ID" value="NZ_JAMDHA010000037.1"/>
</dbReference>
<dbReference type="GO" id="GO:0004252">
    <property type="term" value="F:serine-type endopeptidase activity"/>
    <property type="evidence" value="ECO:0007669"/>
    <property type="project" value="InterPro"/>
</dbReference>
<comment type="catalytic activity">
    <reaction evidence="3">
        <text>Cleavage of hydrophobic, N-terminal signal or leader sequences from secreted and periplasmic proteins.</text>
        <dbReference type="EC" id="3.4.21.89"/>
    </reaction>
</comment>
<evidence type="ECO:0000256" key="3">
    <source>
        <dbReference type="RuleBase" id="RU362042"/>
    </source>
</evidence>
<dbReference type="InterPro" id="IPR019533">
    <property type="entry name" value="Peptidase_S26"/>
</dbReference>
<evidence type="ECO:0000256" key="4">
    <source>
        <dbReference type="SAM" id="SignalP"/>
    </source>
</evidence>
<evidence type="ECO:0000256" key="1">
    <source>
        <dbReference type="ARBA" id="ARBA00009370"/>
    </source>
</evidence>
<reference evidence="6 7" key="1">
    <citation type="submission" date="2022-05" db="EMBL/GenBank/DDBJ databases">
        <title>Novel Pseudomonas spp. Isolated from a Rainbow Trout Aquaculture Facility.</title>
        <authorList>
            <person name="Testerman T."/>
            <person name="Graf J."/>
        </authorList>
    </citation>
    <scope>NUCLEOTIDE SEQUENCE [LARGE SCALE GENOMIC DNA]</scope>
    <source>
        <strain evidence="6 7">ID1042</strain>
    </source>
</reference>
<dbReference type="EC" id="3.4.21.89" evidence="3"/>
<keyword evidence="3" id="KW-0645">Protease</keyword>
<proteinExistence type="inferred from homology"/>
<dbReference type="AlphaFoldDB" id="A0A9X4C6L0"/>
<dbReference type="InterPro" id="IPR036286">
    <property type="entry name" value="LexA/Signal_pep-like_sf"/>
</dbReference>
<protein>
    <recommendedName>
        <fullName evidence="2 3">Signal peptidase I</fullName>
        <ecNumber evidence="3">3.4.21.89</ecNumber>
    </recommendedName>
</protein>
<comment type="subcellular location">
    <subcellularLocation>
        <location evidence="3">Membrane</location>
        <topology evidence="3">Multi-pass membrane protein</topology>
    </subcellularLocation>
</comment>
<dbReference type="GO" id="GO:0009003">
    <property type="term" value="F:signal peptidase activity"/>
    <property type="evidence" value="ECO:0007669"/>
    <property type="project" value="UniProtKB-EC"/>
</dbReference>
<evidence type="ECO:0000313" key="6">
    <source>
        <dbReference type="EMBL" id="MDD1011109.1"/>
    </source>
</evidence>
<dbReference type="PANTHER" id="PTHR43390:SF1">
    <property type="entry name" value="CHLOROPLAST PROCESSING PEPTIDASE"/>
    <property type="match status" value="1"/>
</dbReference>
<dbReference type="EMBL" id="JAMDHA010000037">
    <property type="protein sequence ID" value="MDD1011109.1"/>
    <property type="molecule type" value="Genomic_DNA"/>
</dbReference>
<name>A0A9X4C6L0_9PSED</name>
<dbReference type="GO" id="GO:0006465">
    <property type="term" value="P:signal peptide processing"/>
    <property type="evidence" value="ECO:0007669"/>
    <property type="project" value="InterPro"/>
</dbReference>
<dbReference type="Pfam" id="PF10502">
    <property type="entry name" value="Peptidase_S26"/>
    <property type="match status" value="1"/>
</dbReference>
<dbReference type="NCBIfam" id="TIGR02227">
    <property type="entry name" value="sigpep_I_bact"/>
    <property type="match status" value="1"/>
</dbReference>
<gene>
    <name evidence="6" type="primary">lepB</name>
    <name evidence="6" type="ORF">M5G27_26920</name>
</gene>
<keyword evidence="3 6" id="KW-0378">Hydrolase</keyword>
<dbReference type="InterPro" id="IPR000223">
    <property type="entry name" value="Pept_S26A_signal_pept_1"/>
</dbReference>
<comment type="similarity">
    <text evidence="1 3">Belongs to the peptidase S26 family.</text>
</comment>
<sequence>MNKHARFMIRALPLTALMVAASLYVTTRYGVGIDPQKNTCLDWRVFIIDKHNTSVERDGIYAFKSTQMEPYFRNGTVIIKYVRGVTGDRVTVNTDQISINGAVRGQGLLLADKLGMPTTRYVRDEIVPLDKFWFMGTSSDSFDSRYWGYVGQSEVIGKAYPIW</sequence>
<evidence type="ECO:0000259" key="5">
    <source>
        <dbReference type="Pfam" id="PF10502"/>
    </source>
</evidence>
<dbReference type="Gene3D" id="2.10.109.10">
    <property type="entry name" value="Umud Fragment, subunit A"/>
    <property type="match status" value="1"/>
</dbReference>
<evidence type="ECO:0000256" key="2">
    <source>
        <dbReference type="ARBA" id="ARBA00019232"/>
    </source>
</evidence>